<proteinExistence type="predicted"/>
<dbReference type="AlphaFoldDB" id="A0A177C0K0"/>
<accession>A0A177C0K0</accession>
<dbReference type="GeneID" id="28769283"/>
<reference evidence="1 2" key="1">
    <citation type="submission" date="2016-05" db="EMBL/GenBank/DDBJ databases">
        <title>Comparative analysis of secretome profiles of manganese(II)-oxidizing ascomycete fungi.</title>
        <authorList>
            <consortium name="DOE Joint Genome Institute"/>
            <person name="Zeiner C.A."/>
            <person name="Purvine S.O."/>
            <person name="Zink E.M."/>
            <person name="Wu S."/>
            <person name="Pasa-Tolic L."/>
            <person name="Chaput D.L."/>
            <person name="Haridas S."/>
            <person name="Grigoriev I.V."/>
            <person name="Santelli C.M."/>
            <person name="Hansel C.M."/>
        </authorList>
    </citation>
    <scope>NUCLEOTIDE SEQUENCE [LARGE SCALE GENOMIC DNA]</scope>
    <source>
        <strain evidence="1 2">AP3s5-JAC2a</strain>
    </source>
</reference>
<gene>
    <name evidence="1" type="ORF">CC84DRAFT_301742</name>
</gene>
<organism evidence="1 2">
    <name type="scientific">Paraphaeosphaeria sporulosa</name>
    <dbReference type="NCBI Taxonomy" id="1460663"/>
    <lineage>
        <taxon>Eukaryota</taxon>
        <taxon>Fungi</taxon>
        <taxon>Dikarya</taxon>
        <taxon>Ascomycota</taxon>
        <taxon>Pezizomycotina</taxon>
        <taxon>Dothideomycetes</taxon>
        <taxon>Pleosporomycetidae</taxon>
        <taxon>Pleosporales</taxon>
        <taxon>Massarineae</taxon>
        <taxon>Didymosphaeriaceae</taxon>
        <taxon>Paraphaeosphaeria</taxon>
    </lineage>
</organism>
<dbReference type="Proteomes" id="UP000077069">
    <property type="component" value="Unassembled WGS sequence"/>
</dbReference>
<keyword evidence="2" id="KW-1185">Reference proteome</keyword>
<dbReference type="InParanoid" id="A0A177C0K0"/>
<dbReference type="RefSeq" id="XP_018030784.1">
    <property type="nucleotide sequence ID" value="XM_018185797.1"/>
</dbReference>
<evidence type="ECO:0000313" key="1">
    <source>
        <dbReference type="EMBL" id="OAG00419.1"/>
    </source>
</evidence>
<dbReference type="EMBL" id="KV441559">
    <property type="protein sequence ID" value="OAG00419.1"/>
    <property type="molecule type" value="Genomic_DNA"/>
</dbReference>
<protein>
    <submittedName>
        <fullName evidence="1">Uncharacterized protein</fullName>
    </submittedName>
</protein>
<sequence length="97" mass="10526">MLKDQQGATTLLCRTLQNELGCHSCEPYQSVACRRSLLPLSCTTCAAGIPLSRPAQSPLHREVSTSPIVLLAHLRHVSVPSLLILLIVPLFHCTVSL</sequence>
<name>A0A177C0K0_9PLEO</name>
<evidence type="ECO:0000313" key="2">
    <source>
        <dbReference type="Proteomes" id="UP000077069"/>
    </source>
</evidence>